<comment type="caution">
    <text evidence="1">The sequence shown here is derived from an EMBL/GenBank/DDBJ whole genome shotgun (WGS) entry which is preliminary data.</text>
</comment>
<sequence length="385" mass="40647">MGEVDQALQTAVALMPARGRRPVTVRGWWIVGLDEGRVVAGPLGQWPAAGAEYRRLDLGPALAAALELDKSRASLRAPGAAASLAGLAWAELDGRPVALPIPDGVRPLLVGPLTAAAGTWGPRAFESAAGEQLARLVRLPGLDSLLGTFETLALNDDSARDALSRLRARHVVIVGDALGMLARAAGVAPAVDDLVRAAEAATARAVPWPRARKGQVDLADNARTAATLVSAALDARGRRRLPGELAAEACRRWVEAGNIGPEHAADRLHHLGAAWRQLFAAGVAWPGSRPGAGWAPDLAHDDPHGVLWDTYTATWAGATLRIKGPPWEVEVSSPAWQRRLVALPRYDATCREGAHLLAEMLARAAGARSPWEQRELEIDAEAAAC</sequence>
<dbReference type="Proteomes" id="UP001221686">
    <property type="component" value="Unassembled WGS sequence"/>
</dbReference>
<organism evidence="1 2">
    <name type="scientific">Nannocystis bainbridge</name>
    <dbReference type="NCBI Taxonomy" id="2995303"/>
    <lineage>
        <taxon>Bacteria</taxon>
        <taxon>Pseudomonadati</taxon>
        <taxon>Myxococcota</taxon>
        <taxon>Polyangia</taxon>
        <taxon>Nannocystales</taxon>
        <taxon>Nannocystaceae</taxon>
        <taxon>Nannocystis</taxon>
    </lineage>
</organism>
<reference evidence="1 2" key="1">
    <citation type="submission" date="2022-11" db="EMBL/GenBank/DDBJ databases">
        <title>Minimal conservation of predation-associated metabolite biosynthetic gene clusters underscores biosynthetic potential of Myxococcota including descriptions for ten novel species: Archangium lansinium sp. nov., Myxococcus landrumus sp. nov., Nannocystis bai.</title>
        <authorList>
            <person name="Ahearne A."/>
            <person name="Stevens C."/>
            <person name="Dowd S."/>
        </authorList>
    </citation>
    <scope>NUCLEOTIDE SEQUENCE [LARGE SCALE GENOMIC DNA]</scope>
    <source>
        <strain evidence="1 2">BB15-2</strain>
    </source>
</reference>
<dbReference type="RefSeq" id="WP_272089202.1">
    <property type="nucleotide sequence ID" value="NZ_JAQNDL010000003.1"/>
</dbReference>
<evidence type="ECO:0000313" key="2">
    <source>
        <dbReference type="Proteomes" id="UP001221686"/>
    </source>
</evidence>
<dbReference type="EMBL" id="JAQNDL010000003">
    <property type="protein sequence ID" value="MDC0720693.1"/>
    <property type="molecule type" value="Genomic_DNA"/>
</dbReference>
<evidence type="ECO:0000313" key="1">
    <source>
        <dbReference type="EMBL" id="MDC0720693.1"/>
    </source>
</evidence>
<proteinExistence type="predicted"/>
<name>A0ABT5E709_9BACT</name>
<gene>
    <name evidence="1" type="ORF">POL25_27560</name>
</gene>
<accession>A0ABT5E709</accession>
<keyword evidence="2" id="KW-1185">Reference proteome</keyword>
<protein>
    <submittedName>
        <fullName evidence="1">Uncharacterized protein</fullName>
    </submittedName>
</protein>